<dbReference type="STRING" id="1628148.BI198_00935"/>
<proteinExistence type="predicted"/>
<keyword evidence="2" id="KW-1185">Reference proteome</keyword>
<reference evidence="2" key="1">
    <citation type="submission" date="2016-09" db="EMBL/GenBank/DDBJ databases">
        <authorList>
            <person name="Wan X."/>
            <person name="Hou S."/>
        </authorList>
    </citation>
    <scope>NUCLEOTIDE SEQUENCE [LARGE SCALE GENOMIC DNA]</scope>
    <source>
        <strain evidence="2">KH87</strain>
    </source>
</reference>
<comment type="caution">
    <text evidence="1">The sequence shown here is derived from an EMBL/GenBank/DDBJ whole genome shotgun (WGS) entry which is preliminary data.</text>
</comment>
<dbReference type="SUPFAM" id="SSF160272">
    <property type="entry name" value="Shew3726-like"/>
    <property type="match status" value="1"/>
</dbReference>
<organism evidence="1 2">
    <name type="scientific">Rheinheimera salexigens</name>
    <dbReference type="NCBI Taxonomy" id="1628148"/>
    <lineage>
        <taxon>Bacteria</taxon>
        <taxon>Pseudomonadati</taxon>
        <taxon>Pseudomonadota</taxon>
        <taxon>Gammaproteobacteria</taxon>
        <taxon>Chromatiales</taxon>
        <taxon>Chromatiaceae</taxon>
        <taxon>Rheinheimera</taxon>
    </lineage>
</organism>
<name>A0A1E7Q2D7_9GAMM</name>
<dbReference type="OrthoDB" id="6465020at2"/>
<dbReference type="EMBL" id="MKEK01000001">
    <property type="protein sequence ID" value="OEY68286.1"/>
    <property type="molecule type" value="Genomic_DNA"/>
</dbReference>
<dbReference type="Pfam" id="PF07369">
    <property type="entry name" value="DUF1488"/>
    <property type="match status" value="1"/>
</dbReference>
<dbReference type="InterPro" id="IPR009962">
    <property type="entry name" value="DUF1488"/>
</dbReference>
<dbReference type="Gene3D" id="3.30.160.140">
    <property type="entry name" value="Shew3726-like"/>
    <property type="match status" value="1"/>
</dbReference>
<gene>
    <name evidence="1" type="ORF">BI198_00935</name>
</gene>
<dbReference type="RefSeq" id="WP_070047853.1">
    <property type="nucleotide sequence ID" value="NZ_CBCSDO010000001.1"/>
</dbReference>
<protein>
    <submittedName>
        <fullName evidence="1">DUF1488 domain-containing protein</fullName>
    </submittedName>
</protein>
<dbReference type="Proteomes" id="UP000242258">
    <property type="component" value="Unassembled WGS sequence"/>
</dbReference>
<evidence type="ECO:0000313" key="2">
    <source>
        <dbReference type="Proteomes" id="UP000242258"/>
    </source>
</evidence>
<accession>A0A1E7Q2D7</accession>
<evidence type="ECO:0000313" key="1">
    <source>
        <dbReference type="EMBL" id="OEY68286.1"/>
    </source>
</evidence>
<dbReference type="AlphaFoldDB" id="A0A1E7Q2D7"/>
<dbReference type="InterPro" id="IPR036692">
    <property type="entry name" value="Shew3726-like_sf"/>
</dbReference>
<sequence length="78" mass="8671">MNQQLIFNNDFTFNPEQQAVMFSCLVSGLRVNCFIAVAEGLAPELALQQVLQQAFSWEDSAEQAIANDAYNSAGEIWL</sequence>